<organism evidence="1 2">
    <name type="scientific">Aspergillus melleus</name>
    <dbReference type="NCBI Taxonomy" id="138277"/>
    <lineage>
        <taxon>Eukaryota</taxon>
        <taxon>Fungi</taxon>
        <taxon>Dikarya</taxon>
        <taxon>Ascomycota</taxon>
        <taxon>Pezizomycotina</taxon>
        <taxon>Eurotiomycetes</taxon>
        <taxon>Eurotiomycetidae</taxon>
        <taxon>Eurotiales</taxon>
        <taxon>Aspergillaceae</taxon>
        <taxon>Aspergillus</taxon>
        <taxon>Aspergillus subgen. Circumdati</taxon>
    </lineage>
</organism>
<accession>A0ACC3B5B9</accession>
<name>A0ACC3B5B9_9EURO</name>
<comment type="caution">
    <text evidence="1">The sequence shown here is derived from an EMBL/GenBank/DDBJ whole genome shotgun (WGS) entry which is preliminary data.</text>
</comment>
<protein>
    <submittedName>
        <fullName evidence="1">Uncharacterized protein</fullName>
    </submittedName>
</protein>
<proteinExistence type="predicted"/>
<dbReference type="Proteomes" id="UP001177260">
    <property type="component" value="Unassembled WGS sequence"/>
</dbReference>
<sequence length="289" mass="28911">MRAARFSFLVYSLSLLAVVAGQSTAVTNGNVGGGNAITSGNAAPTTTEEAATTSVPSAETTVAEKTSSTEDTKPTEAATSSTTSEEPAKETTSSTTEAPVAKTSAENTQQTTAPKTTKADQTTEAAPKTTAADATSTGTTTSESSATPVVKTITTMRTVSGTPIETTMTTTSADKNVAADSTESPGLNGSSEDSKSSGLSKGQKNIIIGVVVGVGGAILIGALGVVAWRIRARKQNARDNDEAADLMSGTAVGAGAREKAPSPGAGGTPFKSTLDQYHNPGPVNAASNF</sequence>
<gene>
    <name evidence="1" type="ORF">N8T08_004126</name>
</gene>
<reference evidence="1 2" key="1">
    <citation type="journal article" date="2023" name="ACS Omega">
        <title>Identification of the Neoaspergillic Acid Biosynthesis Gene Cluster by Establishing an In Vitro CRISPR-Ribonucleoprotein Genetic System in Aspergillus melleus.</title>
        <authorList>
            <person name="Yuan B."/>
            <person name="Grau M.F."/>
            <person name="Murata R.M."/>
            <person name="Torok T."/>
            <person name="Venkateswaran K."/>
            <person name="Stajich J.E."/>
            <person name="Wang C.C.C."/>
        </authorList>
    </citation>
    <scope>NUCLEOTIDE SEQUENCE [LARGE SCALE GENOMIC DNA]</scope>
    <source>
        <strain evidence="1 2">IMV 1140</strain>
    </source>
</reference>
<keyword evidence="2" id="KW-1185">Reference proteome</keyword>
<evidence type="ECO:0000313" key="1">
    <source>
        <dbReference type="EMBL" id="KAK1145568.1"/>
    </source>
</evidence>
<evidence type="ECO:0000313" key="2">
    <source>
        <dbReference type="Proteomes" id="UP001177260"/>
    </source>
</evidence>
<dbReference type="EMBL" id="JAOPJF010000023">
    <property type="protein sequence ID" value="KAK1145568.1"/>
    <property type="molecule type" value="Genomic_DNA"/>
</dbReference>